<comment type="caution">
    <text evidence="1">The sequence shown here is derived from an EMBL/GenBank/DDBJ whole genome shotgun (WGS) entry which is preliminary data.</text>
</comment>
<organism evidence="1 2">
    <name type="scientific">Ataeniobius toweri</name>
    <dbReference type="NCBI Taxonomy" id="208326"/>
    <lineage>
        <taxon>Eukaryota</taxon>
        <taxon>Metazoa</taxon>
        <taxon>Chordata</taxon>
        <taxon>Craniata</taxon>
        <taxon>Vertebrata</taxon>
        <taxon>Euteleostomi</taxon>
        <taxon>Actinopterygii</taxon>
        <taxon>Neopterygii</taxon>
        <taxon>Teleostei</taxon>
        <taxon>Neoteleostei</taxon>
        <taxon>Acanthomorphata</taxon>
        <taxon>Ovalentaria</taxon>
        <taxon>Atherinomorphae</taxon>
        <taxon>Cyprinodontiformes</taxon>
        <taxon>Goodeidae</taxon>
        <taxon>Ataeniobius</taxon>
    </lineage>
</organism>
<dbReference type="EMBL" id="JAHUTI010079354">
    <property type="protein sequence ID" value="MED6257592.1"/>
    <property type="molecule type" value="Genomic_DNA"/>
</dbReference>
<evidence type="ECO:0000313" key="1">
    <source>
        <dbReference type="EMBL" id="MED6257592.1"/>
    </source>
</evidence>
<gene>
    <name evidence="1" type="ORF">ATANTOWER_027611</name>
</gene>
<name>A0ABU7C3X0_9TELE</name>
<protein>
    <submittedName>
        <fullName evidence="1">Uncharacterized protein</fullName>
    </submittedName>
</protein>
<accession>A0ABU7C3X0</accession>
<proteinExistence type="predicted"/>
<evidence type="ECO:0000313" key="2">
    <source>
        <dbReference type="Proteomes" id="UP001345963"/>
    </source>
</evidence>
<sequence length="123" mass="13418">MSHSPFRAHGLILFNAELSEGLSLLSLAYFSIRSCLLVFFEETTGSSSILTHFIEHFHQTLCLLASGCCHGCPIGHPCHKVIYSLEFPKSCASHQICHHHLSPELSADLSSDLALASVISLVL</sequence>
<keyword evidence="2" id="KW-1185">Reference proteome</keyword>
<dbReference type="Proteomes" id="UP001345963">
    <property type="component" value="Unassembled WGS sequence"/>
</dbReference>
<reference evidence="1 2" key="1">
    <citation type="submission" date="2021-07" db="EMBL/GenBank/DDBJ databases">
        <authorList>
            <person name="Palmer J.M."/>
        </authorList>
    </citation>
    <scope>NUCLEOTIDE SEQUENCE [LARGE SCALE GENOMIC DNA]</scope>
    <source>
        <strain evidence="1 2">AT_MEX2019</strain>
        <tissue evidence="1">Muscle</tissue>
    </source>
</reference>